<dbReference type="PRINTS" id="PR01398">
    <property type="entry name" value="ISCHRISMTASE"/>
</dbReference>
<dbReference type="OrthoDB" id="5794853at2"/>
<evidence type="ECO:0000313" key="4">
    <source>
        <dbReference type="Proteomes" id="UP000444980"/>
    </source>
</evidence>
<evidence type="ECO:0000313" key="3">
    <source>
        <dbReference type="EMBL" id="GED97248.1"/>
    </source>
</evidence>
<dbReference type="EMBL" id="BJOU01000001">
    <property type="protein sequence ID" value="GED97248.1"/>
    <property type="molecule type" value="Genomic_DNA"/>
</dbReference>
<dbReference type="InterPro" id="IPR000868">
    <property type="entry name" value="Isochorismatase-like_dom"/>
</dbReference>
<gene>
    <name evidence="3" type="ORF">nbrc107697_12870</name>
</gene>
<keyword evidence="1" id="KW-0378">Hydrolase</keyword>
<feature type="domain" description="Isochorismatase-like" evidence="2">
    <location>
        <begin position="32"/>
        <end position="204"/>
    </location>
</feature>
<comment type="caution">
    <text evidence="3">The sequence shown here is derived from an EMBL/GenBank/DDBJ whole genome shotgun (WGS) entry which is preliminary data.</text>
</comment>
<reference evidence="4" key="1">
    <citation type="submission" date="2019-06" db="EMBL/GenBank/DDBJ databases">
        <title>Gordonia isolated from sludge of a wastewater treatment plant.</title>
        <authorList>
            <person name="Tamura T."/>
            <person name="Aoyama K."/>
            <person name="Kang Y."/>
            <person name="Saito S."/>
            <person name="Akiyama N."/>
            <person name="Yazawa K."/>
            <person name="Gonoi T."/>
            <person name="Mikami Y."/>
        </authorList>
    </citation>
    <scope>NUCLEOTIDE SEQUENCE [LARGE SCALE GENOMIC DNA]</scope>
    <source>
        <strain evidence="4">NBRC 107697</strain>
    </source>
</reference>
<sequence>MSIPPISPYRLSDVVPRSHPRLDWKVDPARAVLLIHDMQNYFVDVYEAGTEPLATVVPTIVGLRDACDAADVPVVLTAQPPNQHPSRRGLLTDRWGPGIATEEQAQVIEPLAARPGDITVVKWRYSAFARTDLRSLMAHTGRDQLIITGIYAHIGCLLTAADAFMQDIQVFFVSDGVADFSAPFHAGAVDYVNNTCGIVLSADEVTRGLKADG</sequence>
<dbReference type="InterPro" id="IPR050272">
    <property type="entry name" value="Isochorismatase-like_hydrls"/>
</dbReference>
<dbReference type="GO" id="GO:0008908">
    <property type="term" value="F:isochorismatase activity"/>
    <property type="evidence" value="ECO:0007669"/>
    <property type="project" value="InterPro"/>
</dbReference>
<dbReference type="PANTHER" id="PTHR43540">
    <property type="entry name" value="PEROXYUREIDOACRYLATE/UREIDOACRYLATE AMIDOHYDROLASE-RELATED"/>
    <property type="match status" value="1"/>
</dbReference>
<dbReference type="Pfam" id="PF00857">
    <property type="entry name" value="Isochorismatase"/>
    <property type="match status" value="1"/>
</dbReference>
<organism evidence="3 4">
    <name type="scientific">Gordonia crocea</name>
    <dbReference type="NCBI Taxonomy" id="589162"/>
    <lineage>
        <taxon>Bacteria</taxon>
        <taxon>Bacillati</taxon>
        <taxon>Actinomycetota</taxon>
        <taxon>Actinomycetes</taxon>
        <taxon>Mycobacteriales</taxon>
        <taxon>Gordoniaceae</taxon>
        <taxon>Gordonia</taxon>
    </lineage>
</organism>
<dbReference type="PANTHER" id="PTHR43540:SF3">
    <property type="entry name" value="ENTEROBACTIN SYNTHASE COMPONENT B"/>
    <property type="match status" value="1"/>
</dbReference>
<accession>A0A7I9UVP2</accession>
<dbReference type="InterPro" id="IPR036380">
    <property type="entry name" value="Isochorismatase-like_sf"/>
</dbReference>
<dbReference type="AlphaFoldDB" id="A0A7I9UVP2"/>
<keyword evidence="4" id="KW-1185">Reference proteome</keyword>
<evidence type="ECO:0000256" key="1">
    <source>
        <dbReference type="ARBA" id="ARBA00022801"/>
    </source>
</evidence>
<dbReference type="Proteomes" id="UP000444980">
    <property type="component" value="Unassembled WGS sequence"/>
</dbReference>
<dbReference type="SUPFAM" id="SSF52499">
    <property type="entry name" value="Isochorismatase-like hydrolases"/>
    <property type="match status" value="1"/>
</dbReference>
<evidence type="ECO:0000259" key="2">
    <source>
        <dbReference type="Pfam" id="PF00857"/>
    </source>
</evidence>
<name>A0A7I9UVP2_9ACTN</name>
<dbReference type="Gene3D" id="3.40.50.850">
    <property type="entry name" value="Isochorismatase-like"/>
    <property type="match status" value="1"/>
</dbReference>
<dbReference type="InterPro" id="IPR016291">
    <property type="entry name" value="Isochorismatase"/>
</dbReference>
<protein>
    <recommendedName>
        <fullName evidence="2">Isochorismatase-like domain-containing protein</fullName>
    </recommendedName>
</protein>
<proteinExistence type="predicted"/>